<feature type="coiled-coil region" evidence="1">
    <location>
        <begin position="19"/>
        <end position="81"/>
    </location>
</feature>
<sequence length="88" mass="9677">MADILRFPARRDHRLRTALRSLDAALADQQAALAQFRAELGSLRQTVMGLQGSVVAYQGGLARLSEDTRGAAREARKLERTAEGWLKA</sequence>
<dbReference type="EMBL" id="JAPFQI010000001">
    <property type="protein sequence ID" value="MCW8084368.1"/>
    <property type="molecule type" value="Genomic_DNA"/>
</dbReference>
<dbReference type="Proteomes" id="UP001526430">
    <property type="component" value="Unassembled WGS sequence"/>
</dbReference>
<keyword evidence="1" id="KW-0175">Coiled coil</keyword>
<protein>
    <submittedName>
        <fullName evidence="2">Uncharacterized protein</fullName>
    </submittedName>
</protein>
<proteinExistence type="predicted"/>
<evidence type="ECO:0000313" key="2">
    <source>
        <dbReference type="EMBL" id="MCW8084368.1"/>
    </source>
</evidence>
<comment type="caution">
    <text evidence="2">The sequence shown here is derived from an EMBL/GenBank/DDBJ whole genome shotgun (WGS) entry which is preliminary data.</text>
</comment>
<reference evidence="2 3" key="1">
    <citation type="submission" date="2022-10" db="EMBL/GenBank/DDBJ databases">
        <title>Roseococcus glaciei nov., sp. nov., isolated from glacier.</title>
        <authorList>
            <person name="Liu Q."/>
            <person name="Xin Y.-H."/>
        </authorList>
    </citation>
    <scope>NUCLEOTIDE SEQUENCE [LARGE SCALE GENOMIC DNA]</scope>
    <source>
        <strain evidence="2 3">MDT2-1-1</strain>
    </source>
</reference>
<gene>
    <name evidence="2" type="ORF">OF850_01900</name>
</gene>
<keyword evidence="3" id="KW-1185">Reference proteome</keyword>
<accession>A0ABT3NR63</accession>
<name>A0ABT3NR63_9PROT</name>
<dbReference type="RefSeq" id="WP_301587968.1">
    <property type="nucleotide sequence ID" value="NZ_JAPFQI010000001.1"/>
</dbReference>
<evidence type="ECO:0000313" key="3">
    <source>
        <dbReference type="Proteomes" id="UP001526430"/>
    </source>
</evidence>
<organism evidence="2 3">
    <name type="scientific">Sabulicella glaciei</name>
    <dbReference type="NCBI Taxonomy" id="2984948"/>
    <lineage>
        <taxon>Bacteria</taxon>
        <taxon>Pseudomonadati</taxon>
        <taxon>Pseudomonadota</taxon>
        <taxon>Alphaproteobacteria</taxon>
        <taxon>Acetobacterales</taxon>
        <taxon>Acetobacteraceae</taxon>
        <taxon>Sabulicella</taxon>
    </lineage>
</organism>
<evidence type="ECO:0000256" key="1">
    <source>
        <dbReference type="SAM" id="Coils"/>
    </source>
</evidence>